<evidence type="ECO:0000256" key="6">
    <source>
        <dbReference type="HAMAP-Rule" id="MF_00966"/>
    </source>
</evidence>
<keyword evidence="4 6" id="KW-0560">Oxidoreductase</keyword>
<dbReference type="RefSeq" id="WP_117360294.1">
    <property type="nucleotide sequence ID" value="NZ_QURH01000856.1"/>
</dbReference>
<dbReference type="InterPro" id="IPR022675">
    <property type="entry name" value="G6P_DH_C"/>
</dbReference>
<dbReference type="AlphaFoldDB" id="A0A372JFP6"/>
<feature type="binding site" evidence="6">
    <location>
        <begin position="87"/>
        <end position="88"/>
    </location>
    <ligand>
        <name>NADP(+)</name>
        <dbReference type="ChEBI" id="CHEBI:58349"/>
    </ligand>
</feature>
<dbReference type="Pfam" id="PF00479">
    <property type="entry name" value="G6PD_N"/>
    <property type="match status" value="1"/>
</dbReference>
<dbReference type="EMBL" id="QURH01000856">
    <property type="protein sequence ID" value="RFU38188.1"/>
    <property type="molecule type" value="Genomic_DNA"/>
</dbReference>
<evidence type="ECO:0000256" key="5">
    <source>
        <dbReference type="ARBA" id="ARBA00023277"/>
    </source>
</evidence>
<dbReference type="PANTHER" id="PTHR23429:SF0">
    <property type="entry name" value="GLUCOSE-6-PHOSPHATE 1-DEHYDROGENASE"/>
    <property type="match status" value="1"/>
</dbReference>
<evidence type="ECO:0000259" key="8">
    <source>
        <dbReference type="Pfam" id="PF00479"/>
    </source>
</evidence>
<feature type="binding site" evidence="6">
    <location>
        <position position="144"/>
    </location>
    <ligand>
        <name>NADP(+)</name>
        <dbReference type="ChEBI" id="CHEBI:58349"/>
    </ligand>
</feature>
<dbReference type="GO" id="GO:0009051">
    <property type="term" value="P:pentose-phosphate shunt, oxidative branch"/>
    <property type="evidence" value="ECO:0007669"/>
    <property type="project" value="TreeGrafter"/>
</dbReference>
<feature type="binding site" evidence="6">
    <location>
        <position position="322"/>
    </location>
    <ligand>
        <name>substrate</name>
    </ligand>
</feature>
<evidence type="ECO:0000256" key="4">
    <source>
        <dbReference type="ARBA" id="ARBA00023002"/>
    </source>
</evidence>
<evidence type="ECO:0000256" key="3">
    <source>
        <dbReference type="ARBA" id="ARBA00022857"/>
    </source>
</evidence>
<feature type="compositionally biased region" description="Basic and acidic residues" evidence="7">
    <location>
        <begin position="459"/>
        <end position="468"/>
    </location>
</feature>
<gene>
    <name evidence="6 10" type="primary">zwf</name>
    <name evidence="10" type="ORF">DZF91_28985</name>
</gene>
<dbReference type="GO" id="GO:0005829">
    <property type="term" value="C:cytosol"/>
    <property type="evidence" value="ECO:0007669"/>
    <property type="project" value="TreeGrafter"/>
</dbReference>
<dbReference type="PANTHER" id="PTHR23429">
    <property type="entry name" value="GLUCOSE-6-PHOSPHATE 1-DEHYDROGENASE G6PD"/>
    <property type="match status" value="1"/>
</dbReference>
<dbReference type="Gene3D" id="3.30.360.10">
    <property type="entry name" value="Dihydrodipicolinate Reductase, domain 2"/>
    <property type="match status" value="1"/>
</dbReference>
<feature type="binding site" evidence="6">
    <location>
        <position position="174"/>
    </location>
    <ligand>
        <name>substrate</name>
    </ligand>
</feature>
<feature type="domain" description="Glucose-6-phosphate dehydrogenase C-terminal" evidence="9">
    <location>
        <begin position="186"/>
        <end position="454"/>
    </location>
</feature>
<feature type="domain" description="Glucose-6-phosphate dehydrogenase NAD-binding" evidence="8">
    <location>
        <begin position="11"/>
        <end position="181"/>
    </location>
</feature>
<comment type="catalytic activity">
    <reaction evidence="6">
        <text>D-glucose 6-phosphate + NADP(+) = 6-phospho-D-glucono-1,5-lactone + NADPH + H(+)</text>
        <dbReference type="Rhea" id="RHEA:15841"/>
        <dbReference type="ChEBI" id="CHEBI:15378"/>
        <dbReference type="ChEBI" id="CHEBI:57783"/>
        <dbReference type="ChEBI" id="CHEBI:57955"/>
        <dbReference type="ChEBI" id="CHEBI:58349"/>
        <dbReference type="ChEBI" id="CHEBI:61548"/>
        <dbReference type="EC" id="1.1.1.49"/>
    </reaction>
</comment>
<comment type="function">
    <text evidence="6">Catalyzes the oxidation of glucose 6-phosphate to 6-phosphogluconolactone.</text>
</comment>
<evidence type="ECO:0000256" key="2">
    <source>
        <dbReference type="ARBA" id="ARBA00022526"/>
    </source>
</evidence>
<feature type="binding site" evidence="6">
    <location>
        <position position="212"/>
    </location>
    <ligand>
        <name>substrate</name>
    </ligand>
</feature>
<dbReference type="PIRSF" id="PIRSF000110">
    <property type="entry name" value="G6PD"/>
    <property type="match status" value="1"/>
</dbReference>
<keyword evidence="3 6" id="KW-0521">NADP</keyword>
<dbReference type="GO" id="GO:0004345">
    <property type="term" value="F:glucose-6-phosphate dehydrogenase activity"/>
    <property type="evidence" value="ECO:0007669"/>
    <property type="project" value="UniProtKB-UniRule"/>
</dbReference>
<feature type="binding site" evidence="6">
    <location>
        <position position="231"/>
    </location>
    <ligand>
        <name>substrate</name>
    </ligand>
</feature>
<protein>
    <recommendedName>
        <fullName evidence="6">Glucose-6-phosphate 1-dehydrogenase</fullName>
        <shortName evidence="6">G6PD</shortName>
        <ecNumber evidence="6">1.1.1.49</ecNumber>
    </recommendedName>
</protein>
<comment type="caution">
    <text evidence="6">Lacks conserved residue(s) required for the propagation of feature annotation.</text>
</comment>
<comment type="caution">
    <text evidence="10">The sequence shown here is derived from an EMBL/GenBank/DDBJ whole genome shotgun (WGS) entry which is preliminary data.</text>
</comment>
<sequence>MEKTPRADALVLFGVTGDLAQKMMFPALYRLTERGVLDVPVVGAAYSDWDDEALRSHARAWINTAVPDFDEKVFAKLASRLSIVTGDFQDGATFSRLRDRLHEVTGGGGFVSHYLAVPPSLFTKVAESLAAEGLNRGARLVVEKPFGHDLASARALNDRLTRFFDEEHLFRVDHFLGDVAVEGMKAARFANELLAPLWNRDHIANVQIQLLEAFDVADRGSFYDAVGCLKDVVQNHMLQVFMFLAMEPPASPDPEAEQDEKHRVLQATRPMDPAETVRGQYRGYRDVEGVKPGSRTETYFATRMWVDNWRWQGVPFLLRSGKAVRTTSTEVVVELKTPPVTLYPDREGRPAPNLIRFHMVPDAAMTVEMVVKQPESGLPSEPVPLRVDFADVYGRVEMPYENIIEGAITGDQTYFASLAVVEECWRIVEPVLGTADEPAPYDPGSWGPADAEALPGPRGWHDVTPRPR</sequence>
<keyword evidence="11" id="KW-1185">Reference proteome</keyword>
<dbReference type="EC" id="1.1.1.49" evidence="6"/>
<comment type="pathway">
    <text evidence="1 6">Carbohydrate degradation; pentose phosphate pathway; D-ribulose 5-phosphate from D-glucose 6-phosphate (oxidative stage): step 1/3.</text>
</comment>
<proteinExistence type="inferred from homology"/>
<dbReference type="InterPro" id="IPR022674">
    <property type="entry name" value="G6P_DH_NAD-bd"/>
</dbReference>
<dbReference type="PRINTS" id="PR00079">
    <property type="entry name" value="G6PDHDRGNASE"/>
</dbReference>
<dbReference type="UniPathway" id="UPA00115">
    <property type="reaction ID" value="UER00408"/>
</dbReference>
<dbReference type="GO" id="GO:0006006">
    <property type="term" value="P:glucose metabolic process"/>
    <property type="evidence" value="ECO:0007669"/>
    <property type="project" value="UniProtKB-KW"/>
</dbReference>
<dbReference type="Proteomes" id="UP000261811">
    <property type="component" value="Unassembled WGS sequence"/>
</dbReference>
<name>A0A372JFP6_9ACTN</name>
<dbReference type="OrthoDB" id="9802739at2"/>
<dbReference type="Pfam" id="PF02781">
    <property type="entry name" value="G6PD_C"/>
    <property type="match status" value="1"/>
</dbReference>
<reference evidence="10 11" key="1">
    <citation type="submission" date="2018-08" db="EMBL/GenBank/DDBJ databases">
        <title>Actinomadura jelena sp. nov., a novel Actinomycete isolated from soil in Chad.</title>
        <authorList>
            <person name="Shi L."/>
        </authorList>
    </citation>
    <scope>NUCLEOTIDE SEQUENCE [LARGE SCALE GENOMIC DNA]</scope>
    <source>
        <strain evidence="10 11">NEAU-G17</strain>
    </source>
</reference>
<evidence type="ECO:0000313" key="10">
    <source>
        <dbReference type="EMBL" id="RFU38188.1"/>
    </source>
</evidence>
<dbReference type="Gene3D" id="3.40.50.720">
    <property type="entry name" value="NAD(P)-binding Rossmann-like Domain"/>
    <property type="match status" value="1"/>
</dbReference>
<dbReference type="InterPro" id="IPR001282">
    <property type="entry name" value="G6P_DH"/>
</dbReference>
<dbReference type="NCBIfam" id="TIGR00871">
    <property type="entry name" value="zwf"/>
    <property type="match status" value="1"/>
</dbReference>
<feature type="region of interest" description="Disordered" evidence="7">
    <location>
        <begin position="438"/>
        <end position="468"/>
    </location>
</feature>
<dbReference type="SUPFAM" id="SSF51735">
    <property type="entry name" value="NAD(P)-binding Rossmann-fold domains"/>
    <property type="match status" value="1"/>
</dbReference>
<dbReference type="SUPFAM" id="SSF55347">
    <property type="entry name" value="Glyceraldehyde-3-phosphate dehydrogenase-like, C-terminal domain"/>
    <property type="match status" value="1"/>
</dbReference>
<dbReference type="HAMAP" id="MF_00966">
    <property type="entry name" value="G6PD"/>
    <property type="match status" value="1"/>
</dbReference>
<organism evidence="10 11">
    <name type="scientific">Actinomadura logoneensis</name>
    <dbReference type="NCBI Taxonomy" id="2293572"/>
    <lineage>
        <taxon>Bacteria</taxon>
        <taxon>Bacillati</taxon>
        <taxon>Actinomycetota</taxon>
        <taxon>Actinomycetes</taxon>
        <taxon>Streptosporangiales</taxon>
        <taxon>Thermomonosporaceae</taxon>
        <taxon>Actinomadura</taxon>
    </lineage>
</organism>
<feature type="active site" description="Proton acceptor" evidence="6">
    <location>
        <position position="236"/>
    </location>
</feature>
<comment type="similarity">
    <text evidence="6">Belongs to the glucose-6-phosphate dehydrogenase family.</text>
</comment>
<dbReference type="GO" id="GO:0050661">
    <property type="term" value="F:NADP binding"/>
    <property type="evidence" value="ECO:0007669"/>
    <property type="project" value="UniProtKB-UniRule"/>
</dbReference>
<dbReference type="InterPro" id="IPR036291">
    <property type="entry name" value="NAD(P)-bd_dom_sf"/>
</dbReference>
<evidence type="ECO:0000313" key="11">
    <source>
        <dbReference type="Proteomes" id="UP000261811"/>
    </source>
</evidence>
<keyword evidence="2 6" id="KW-0313">Glucose metabolism</keyword>
<keyword evidence="5 6" id="KW-0119">Carbohydrate metabolism</keyword>
<evidence type="ECO:0000256" key="1">
    <source>
        <dbReference type="ARBA" id="ARBA00004937"/>
    </source>
</evidence>
<accession>A0A372JFP6</accession>
<evidence type="ECO:0000256" key="7">
    <source>
        <dbReference type="SAM" id="MobiDB-lite"/>
    </source>
</evidence>
<evidence type="ECO:0000259" key="9">
    <source>
        <dbReference type="Pfam" id="PF02781"/>
    </source>
</evidence>